<dbReference type="Gene3D" id="3.30.379.10">
    <property type="entry name" value="Chitobiase/beta-hexosaminidase domain 2-like"/>
    <property type="match status" value="1"/>
</dbReference>
<evidence type="ECO:0000313" key="4">
    <source>
        <dbReference type="EMBL" id="MBB4034505.1"/>
    </source>
</evidence>
<evidence type="ECO:0000313" key="5">
    <source>
        <dbReference type="Proteomes" id="UP000555103"/>
    </source>
</evidence>
<dbReference type="Pfam" id="PF00754">
    <property type="entry name" value="F5_F8_type_C"/>
    <property type="match status" value="1"/>
</dbReference>
<organism evidence="4 5">
    <name type="scientific">Dysgonomonas hofstadii</name>
    <dbReference type="NCBI Taxonomy" id="637886"/>
    <lineage>
        <taxon>Bacteria</taxon>
        <taxon>Pseudomonadati</taxon>
        <taxon>Bacteroidota</taxon>
        <taxon>Bacteroidia</taxon>
        <taxon>Bacteroidales</taxon>
        <taxon>Dysgonomonadaceae</taxon>
        <taxon>Dysgonomonas</taxon>
    </lineage>
</organism>
<name>A0A840CND2_9BACT</name>
<keyword evidence="1" id="KW-0378">Hydrolase</keyword>
<proteinExistence type="predicted"/>
<dbReference type="InterPro" id="IPR029018">
    <property type="entry name" value="Hex-like_dom2"/>
</dbReference>
<dbReference type="Pfam" id="PF16126">
    <property type="entry name" value="DUF4838"/>
    <property type="match status" value="1"/>
</dbReference>
<feature type="domain" description="F5/8 type C" evidence="3">
    <location>
        <begin position="601"/>
        <end position="710"/>
    </location>
</feature>
<dbReference type="GO" id="GO:0005975">
    <property type="term" value="P:carbohydrate metabolic process"/>
    <property type="evidence" value="ECO:0007669"/>
    <property type="project" value="UniProtKB-ARBA"/>
</dbReference>
<dbReference type="InterPro" id="IPR000421">
    <property type="entry name" value="FA58C"/>
</dbReference>
<dbReference type="SUPFAM" id="SSF49785">
    <property type="entry name" value="Galactose-binding domain-like"/>
    <property type="match status" value="1"/>
</dbReference>
<feature type="signal peptide" evidence="2">
    <location>
        <begin position="1"/>
        <end position="20"/>
    </location>
</feature>
<dbReference type="InterPro" id="IPR008979">
    <property type="entry name" value="Galactose-bd-like_sf"/>
</dbReference>
<feature type="chain" id="PRO_5032590796" description="F5/8 type C domain-containing protein" evidence="2">
    <location>
        <begin position="21"/>
        <end position="735"/>
    </location>
</feature>
<protein>
    <recommendedName>
        <fullName evidence="3">F5/8 type C domain-containing protein</fullName>
    </recommendedName>
</protein>
<keyword evidence="2" id="KW-0732">Signal</keyword>
<evidence type="ECO:0000259" key="3">
    <source>
        <dbReference type="Pfam" id="PF00754"/>
    </source>
</evidence>
<dbReference type="SUPFAM" id="SSF55545">
    <property type="entry name" value="beta-N-acetylhexosaminidase-like domain"/>
    <property type="match status" value="1"/>
</dbReference>
<reference evidence="4 5" key="1">
    <citation type="submission" date="2020-08" db="EMBL/GenBank/DDBJ databases">
        <title>Genomic Encyclopedia of Type Strains, Phase IV (KMG-IV): sequencing the most valuable type-strain genomes for metagenomic binning, comparative biology and taxonomic classification.</title>
        <authorList>
            <person name="Goeker M."/>
        </authorList>
    </citation>
    <scope>NUCLEOTIDE SEQUENCE [LARGE SCALE GENOMIC DNA]</scope>
    <source>
        <strain evidence="4 5">DSM 104969</strain>
    </source>
</reference>
<dbReference type="GO" id="GO:0016787">
    <property type="term" value="F:hydrolase activity"/>
    <property type="evidence" value="ECO:0007669"/>
    <property type="project" value="UniProtKB-KW"/>
</dbReference>
<dbReference type="PANTHER" id="PTHR47406:SF2">
    <property type="entry name" value="ALPHA GLUCURONIDASE N-TERMINAL DOMAIN-CONTAINING PROTEIN"/>
    <property type="match status" value="1"/>
</dbReference>
<dbReference type="EMBL" id="JACIEP010000001">
    <property type="protein sequence ID" value="MBB4034505.1"/>
    <property type="molecule type" value="Genomic_DNA"/>
</dbReference>
<comment type="caution">
    <text evidence="4">The sequence shown here is derived from an EMBL/GenBank/DDBJ whole genome shotgun (WGS) entry which is preliminary data.</text>
</comment>
<dbReference type="RefSeq" id="WP_183305435.1">
    <property type="nucleotide sequence ID" value="NZ_JACIEP010000001.1"/>
</dbReference>
<evidence type="ECO:0000256" key="1">
    <source>
        <dbReference type="ARBA" id="ARBA00022801"/>
    </source>
</evidence>
<dbReference type="InterPro" id="IPR032287">
    <property type="entry name" value="DUF4838"/>
</dbReference>
<accession>A0A840CND2</accession>
<keyword evidence="5" id="KW-1185">Reference proteome</keyword>
<gene>
    <name evidence="4" type="ORF">GGR21_000390</name>
</gene>
<evidence type="ECO:0000256" key="2">
    <source>
        <dbReference type="SAM" id="SignalP"/>
    </source>
</evidence>
<dbReference type="AlphaFoldDB" id="A0A840CND2"/>
<sequence length="735" mass="83705">MRRILISLFFLLFASGILNAQLPVVEKGKPVGRIVLSTNDAVDIKAAGLLQDFIRRISNAKLPIVHDTNTRKSDIIIGNGDLNKDIITKDITEDGFRISVSKNNLHIVSGGGYGSVYAVVTLLERYLGVGYWGEYEYSFTPSGTIVIPFVDITENPAFRYRQSQNYAMATDSVYKLWNRLKTPNEVFAANYWVHTFDKLLPSSVYGKDHPEYYSYFNGKRHPGKASQWCLTNPDVLEIVAARLDSIFKANLDKHIISVSQNDGNYTNCQCDKCKAIDEHEGAYSGSLIHFINKLAERFPDKEISTLAYLYTMKPPKHVKPRPNVNIMLCSIDCDREVSLTENASGREFVDAIEGWSRISGNIFVWDYGINFDNYLVPFPNFHILGDNIRLFKKNKATMHFSQIASSRGGDFAEMRTWLVSKLMWNPQADTDSLMNVFLRGYYGDAAPYLYRYIKVMEGALIGSGKRLWIYDSPVSHKEGMLKPQLMRRYNHLFDQAEAAVANDSVLLKRVWRTRLPLQYSELDIARTESQMNVEDISRKLDLFEQRVRLFNVPTLNERENSPVDYCELYRKRYMPADEKILSHGAKIEYLVLPTGKYASMDGSALTDGLYGGMTFTEGWIGWEGVDGSFIVDLGKEQTFTTIQTDFLHQLGAWILQPVNVTYSVSSDGKSYKTVESIDNPEDRDPQVKFVDITYTGKPINARYIKVEIAGTKVCPHWHYGVGHPCWFFIDEIVVK</sequence>
<dbReference type="Gene3D" id="2.60.120.260">
    <property type="entry name" value="Galactose-binding domain-like"/>
    <property type="match status" value="1"/>
</dbReference>
<dbReference type="PANTHER" id="PTHR47406">
    <property type="entry name" value="COAGULATION FACTOR 5/8 TYPE, C-TERMINAL"/>
    <property type="match status" value="1"/>
</dbReference>
<dbReference type="Proteomes" id="UP000555103">
    <property type="component" value="Unassembled WGS sequence"/>
</dbReference>